<dbReference type="HAMAP" id="MF_00362">
    <property type="entry name" value="Ribosomal_uL10"/>
    <property type="match status" value="1"/>
</dbReference>
<dbReference type="InterPro" id="IPR001790">
    <property type="entry name" value="Ribosomal_uL10"/>
</dbReference>
<keyword evidence="7" id="KW-1185">Reference proteome</keyword>
<evidence type="ECO:0000313" key="7">
    <source>
        <dbReference type="Proteomes" id="UP000199520"/>
    </source>
</evidence>
<keyword evidence="3 5" id="KW-0687">Ribonucleoprotein</keyword>
<organism evidence="6 7">
    <name type="scientific">Pelosinus propionicus DSM 13327</name>
    <dbReference type="NCBI Taxonomy" id="1123291"/>
    <lineage>
        <taxon>Bacteria</taxon>
        <taxon>Bacillati</taxon>
        <taxon>Bacillota</taxon>
        <taxon>Negativicutes</taxon>
        <taxon>Selenomonadales</taxon>
        <taxon>Sporomusaceae</taxon>
        <taxon>Pelosinus</taxon>
    </lineage>
</organism>
<keyword evidence="5" id="KW-0699">rRNA-binding</keyword>
<evidence type="ECO:0000256" key="1">
    <source>
        <dbReference type="ARBA" id="ARBA00008889"/>
    </source>
</evidence>
<dbReference type="EMBL" id="FOTS01000078">
    <property type="protein sequence ID" value="SFM33064.1"/>
    <property type="molecule type" value="Genomic_DNA"/>
</dbReference>
<dbReference type="Pfam" id="PF00466">
    <property type="entry name" value="Ribosomal_L10"/>
    <property type="match status" value="1"/>
</dbReference>
<protein>
    <recommendedName>
        <fullName evidence="4 5">Large ribosomal subunit protein uL10</fullName>
    </recommendedName>
</protein>
<dbReference type="RefSeq" id="WP_090944132.1">
    <property type="nucleotide sequence ID" value="NZ_FOTS01000078.1"/>
</dbReference>
<dbReference type="GO" id="GO:0006412">
    <property type="term" value="P:translation"/>
    <property type="evidence" value="ECO:0007669"/>
    <property type="project" value="UniProtKB-UniRule"/>
</dbReference>
<dbReference type="AlphaFoldDB" id="A0A1I4PZ81"/>
<dbReference type="InterPro" id="IPR047865">
    <property type="entry name" value="Ribosomal_uL10_bac_type"/>
</dbReference>
<dbReference type="InterPro" id="IPR043141">
    <property type="entry name" value="Ribosomal_uL10-like_sf"/>
</dbReference>
<evidence type="ECO:0000313" key="6">
    <source>
        <dbReference type="EMBL" id="SFM33064.1"/>
    </source>
</evidence>
<comment type="subunit">
    <text evidence="5">Part of the ribosomal stalk of the 50S ribosomal subunit. The N-terminus interacts with L11 and the large rRNA to form the base of the stalk. The C-terminus forms an elongated spine to which L12 dimers bind in a sequential fashion forming a multimeric L10(L12)X complex.</text>
</comment>
<evidence type="ECO:0000256" key="3">
    <source>
        <dbReference type="ARBA" id="ARBA00023274"/>
    </source>
</evidence>
<evidence type="ECO:0000256" key="4">
    <source>
        <dbReference type="ARBA" id="ARBA00035202"/>
    </source>
</evidence>
<evidence type="ECO:0000256" key="2">
    <source>
        <dbReference type="ARBA" id="ARBA00022980"/>
    </source>
</evidence>
<dbReference type="PROSITE" id="PS01109">
    <property type="entry name" value="RIBOSOMAL_L10"/>
    <property type="match status" value="1"/>
</dbReference>
<dbReference type="PANTHER" id="PTHR11560">
    <property type="entry name" value="39S RIBOSOMAL PROTEIN L10, MITOCHONDRIAL"/>
    <property type="match status" value="1"/>
</dbReference>
<gene>
    <name evidence="5" type="primary">rplJ</name>
    <name evidence="6" type="ORF">SAMN04490355_10789</name>
</gene>
<evidence type="ECO:0000256" key="5">
    <source>
        <dbReference type="HAMAP-Rule" id="MF_00362"/>
    </source>
</evidence>
<keyword evidence="5" id="KW-0694">RNA-binding</keyword>
<dbReference type="CDD" id="cd05797">
    <property type="entry name" value="Ribosomal_L10"/>
    <property type="match status" value="1"/>
</dbReference>
<comment type="similarity">
    <text evidence="1 5">Belongs to the universal ribosomal protein uL10 family.</text>
</comment>
<dbReference type="InterPro" id="IPR002363">
    <property type="entry name" value="Ribosomal_uL10_CS_bac"/>
</dbReference>
<dbReference type="GO" id="GO:0015934">
    <property type="term" value="C:large ribosomal subunit"/>
    <property type="evidence" value="ECO:0007669"/>
    <property type="project" value="InterPro"/>
</dbReference>
<dbReference type="Proteomes" id="UP000199520">
    <property type="component" value="Unassembled WGS sequence"/>
</dbReference>
<comment type="function">
    <text evidence="5">Forms part of the ribosomal stalk, playing a central role in the interaction of the ribosome with GTP-bound translation factors.</text>
</comment>
<dbReference type="SUPFAM" id="SSF160369">
    <property type="entry name" value="Ribosomal protein L10-like"/>
    <property type="match status" value="1"/>
</dbReference>
<sequence length="176" mass="18956">MAVTSEKISVVSELKGKLSATKGAVLTNYRGLTVAQDTQLRRKLREAGVEYRVVKNTMTRIAAKEVGIEGLDVYLEGPTAIAISETDPVAPARVISEFVKEHKLKTLEVKAGLLDGKVIDAEGVKALANLPAREVLIAQVLAGMQTPIVGFVNVLQGSIRKFVYALDAVRKQKESA</sequence>
<dbReference type="OrthoDB" id="9808307at2"/>
<dbReference type="GO" id="GO:0003735">
    <property type="term" value="F:structural constituent of ribosome"/>
    <property type="evidence" value="ECO:0007669"/>
    <property type="project" value="InterPro"/>
</dbReference>
<dbReference type="InterPro" id="IPR022973">
    <property type="entry name" value="Ribosomal_uL10_bac"/>
</dbReference>
<name>A0A1I4PZ81_9FIRM</name>
<keyword evidence="2 5" id="KW-0689">Ribosomal protein</keyword>
<dbReference type="Gene3D" id="3.30.70.1730">
    <property type="match status" value="1"/>
</dbReference>
<dbReference type="GO" id="GO:0070180">
    <property type="term" value="F:large ribosomal subunit rRNA binding"/>
    <property type="evidence" value="ECO:0007669"/>
    <property type="project" value="UniProtKB-UniRule"/>
</dbReference>
<dbReference type="Gene3D" id="6.10.250.290">
    <property type="match status" value="1"/>
</dbReference>
<dbReference type="STRING" id="1123291.SAMN04490355_10789"/>
<proteinExistence type="inferred from homology"/>
<accession>A0A1I4PZ81</accession>
<dbReference type="NCBIfam" id="NF000955">
    <property type="entry name" value="PRK00099.1-1"/>
    <property type="match status" value="1"/>
</dbReference>
<reference evidence="7" key="1">
    <citation type="submission" date="2016-10" db="EMBL/GenBank/DDBJ databases">
        <authorList>
            <person name="Varghese N."/>
            <person name="Submissions S."/>
        </authorList>
    </citation>
    <scope>NUCLEOTIDE SEQUENCE [LARGE SCALE GENOMIC DNA]</scope>
    <source>
        <strain evidence="7">DSM 13327</strain>
    </source>
</reference>